<keyword evidence="1" id="KW-0343">GTPase activation</keyword>
<dbReference type="InterPro" id="IPR001936">
    <property type="entry name" value="RasGAP_dom"/>
</dbReference>
<feature type="coiled-coil region" evidence="2">
    <location>
        <begin position="1427"/>
        <end position="1567"/>
    </location>
</feature>
<feature type="region of interest" description="Disordered" evidence="3">
    <location>
        <begin position="1233"/>
        <end position="1315"/>
    </location>
</feature>
<evidence type="ECO:0000313" key="7">
    <source>
        <dbReference type="Proteomes" id="UP001186944"/>
    </source>
</evidence>
<name>A0AA88XCZ4_PINIB</name>
<evidence type="ECO:0000256" key="1">
    <source>
        <dbReference type="ARBA" id="ARBA00022468"/>
    </source>
</evidence>
<dbReference type="InterPro" id="IPR021887">
    <property type="entry name" value="DAB2P_C"/>
</dbReference>
<dbReference type="InterPro" id="IPR000477">
    <property type="entry name" value="RT_dom"/>
</dbReference>
<feature type="compositionally biased region" description="Polar residues" evidence="3">
    <location>
        <begin position="1258"/>
        <end position="1271"/>
    </location>
</feature>
<feature type="compositionally biased region" description="Low complexity" evidence="3">
    <location>
        <begin position="1300"/>
        <end position="1311"/>
    </location>
</feature>
<dbReference type="PANTHER" id="PTHR10194">
    <property type="entry name" value="RAS GTPASE-ACTIVATING PROTEINS"/>
    <property type="match status" value="1"/>
</dbReference>
<dbReference type="EMBL" id="VSWD01000014">
    <property type="protein sequence ID" value="KAK3082989.1"/>
    <property type="molecule type" value="Genomic_DNA"/>
</dbReference>
<sequence>MRDVYRDIDEAAECDVRLFWRLVKGRKPRTSRTYPEVIDKNGKSCTDPENVAEAFALHFENIYTPSRDDMFDDNFETCIEEKFQDILHNISEHNKGSIPGGDITADEILTVIRGLKLRKAPGEDRVTNEHIKYGGDDVSKFLVKLFNTIFAIENVPSAWKRGLIVPLYKGGNKPKTSCASYRPVALLSSVFKVFEKILQNRISNVVLSKVSFPNSQQQGFQPLLGCTTASFTLLETIFHYLELGSNVYVSFLDTSQVFDTVWRLGLLVKLHDLGIFGKLWTLINDCHSETFSATIVNKKQSRWFPVLQGVQQGGVLSSFLYLTYIDELLYSLERASINTGILNVTSNCPTLADDLSCIGVTPQGLQNMLSIAYEYSIKWRFRFNASKSCILIFRAQGNKVKNDHAWYLGDSLMKCENSCTHLGVIINDKNRKTNLINSACDKGRKAYFALRDIGSEYLNPKSMVHLYRTIVLSSVLYGCEIWGKINNTDMQRLNVFQHFVCKNIMGLPRYSRSDIAESLLGLLPIRSEIVIRKLLFLGRLCRLNYRMLPKQVFMTRLFSYLEGLSEKQIGFIPDILSLLQEFDLFDVFNEWIIHGSFPSKLIWKRIVRNAVNDSFTQSRITRMSHDTDFSRFRTIFPDNAVRLWSLPTNCYEISLCKYIAKICAEPPSQIIQICVICQTTFCDVFIHASCVCPITTNLRHQWWDYVFEHFNIQLSADLCALDESDLFHVLLGQNIANLDTDDVRYFRLSCYSLYLATEYVTLSEVMENIVGVRDKEDIATTMIHILQKLDKAKLFLTDVVISEVTHQEDDYEVDPTKLLANPSIMHNQQKLLDMYCEMVWAKIINSHCYFPSELRDIFSSFRAQCEEQSKSQIADNLIRGSIFLRFLCPAFLSPSLFNLIQEFPPEKAARNLTLIAKTIQTLANSAKFGGKEDFMIFMNDFIERHNGSLRAFLDQISSTEGSNQFLEYDGYIDLGKELSLLHTLLIENLEKANKDTLQKLGKLPDILQEITTSIEDPEVGKTLPSKRKSQIYDNVVTPAGTSPTEILRDMLRHCDEEDIPVLGARNAKQGSFDSESVRSLSGTMNSEEFVSSHVFTSRCDSEVSNVSASSNTMDNEQSVNQSWSEIVNAAEGNHGDYIDLISFIDDDPQNSSMELEQNINGSQISISQISTVASSGYQSYGYSQSSSPVESTPNRLELSRDLNKSSFTQSSLQPLSFSNPMYRHKMNLKLSSQDSCVTPQKSANLTSSSVSSEDDTLRIQSPMKTDLSPQSPDYLCNLAPKLSSSSSSESLDQDHLRFTSSHSKSNNGSDSGKFDLHSSCPSEVFEDFHNSNFSTQSSNQTFYNSSGSTRPMELSHTGSMDFLYLRNNSPYEGLRRTATDSLIAKGDHAVYVNANVGISHSASHDQVTPEDSPHQRLSQQNAVHMGIRSVQRKIMEQEKIKQEYEQQAEVLKKQLQEAQERLQNAEKKLNEHESGTQMLMEDWHNRLEESEERMRRQQAQKDDQMKNIIQRLMNVEDELRHDQEEMQNIVYQKQKAIEAQERRIQTLDTANAKLMSALNQLRNVSQANHNGML</sequence>
<keyword evidence="2" id="KW-0175">Coiled coil</keyword>
<feature type="domain" description="Reverse transcriptase" evidence="5">
    <location>
        <begin position="148"/>
        <end position="412"/>
    </location>
</feature>
<reference evidence="6" key="1">
    <citation type="submission" date="2019-08" db="EMBL/GenBank/DDBJ databases">
        <title>The improved chromosome-level genome for the pearl oyster Pinctada fucata martensii using PacBio sequencing and Hi-C.</title>
        <authorList>
            <person name="Zheng Z."/>
        </authorList>
    </citation>
    <scope>NUCLEOTIDE SEQUENCE</scope>
    <source>
        <strain evidence="6">ZZ-2019</strain>
        <tissue evidence="6">Adductor muscle</tissue>
    </source>
</reference>
<feature type="domain" description="Ras-GAP" evidence="4">
    <location>
        <begin position="800"/>
        <end position="924"/>
    </location>
</feature>
<dbReference type="Proteomes" id="UP001186944">
    <property type="component" value="Unassembled WGS sequence"/>
</dbReference>
<evidence type="ECO:0000259" key="4">
    <source>
        <dbReference type="PROSITE" id="PS50018"/>
    </source>
</evidence>
<dbReference type="Gene3D" id="1.10.506.10">
    <property type="entry name" value="GTPase Activation - p120gap, domain 1"/>
    <property type="match status" value="1"/>
</dbReference>
<evidence type="ECO:0000259" key="5">
    <source>
        <dbReference type="PROSITE" id="PS50878"/>
    </source>
</evidence>
<dbReference type="InterPro" id="IPR039360">
    <property type="entry name" value="Ras_GTPase"/>
</dbReference>
<keyword evidence="7" id="KW-1185">Reference proteome</keyword>
<dbReference type="PANTHER" id="PTHR10194:SF60">
    <property type="entry name" value="RAS GTPASE-ACTIVATING PROTEIN RASKOL"/>
    <property type="match status" value="1"/>
</dbReference>
<accession>A0AA88XCZ4</accession>
<evidence type="ECO:0008006" key="8">
    <source>
        <dbReference type="Google" id="ProtNLM"/>
    </source>
</evidence>
<dbReference type="Pfam" id="PF00078">
    <property type="entry name" value="RVT_1"/>
    <property type="match status" value="1"/>
</dbReference>
<organism evidence="6 7">
    <name type="scientific">Pinctada imbricata</name>
    <name type="common">Atlantic pearl-oyster</name>
    <name type="synonym">Pinctada martensii</name>
    <dbReference type="NCBI Taxonomy" id="66713"/>
    <lineage>
        <taxon>Eukaryota</taxon>
        <taxon>Metazoa</taxon>
        <taxon>Spiralia</taxon>
        <taxon>Lophotrochozoa</taxon>
        <taxon>Mollusca</taxon>
        <taxon>Bivalvia</taxon>
        <taxon>Autobranchia</taxon>
        <taxon>Pteriomorphia</taxon>
        <taxon>Pterioida</taxon>
        <taxon>Pterioidea</taxon>
        <taxon>Pteriidae</taxon>
        <taxon>Pinctada</taxon>
    </lineage>
</organism>
<dbReference type="SMART" id="SM00323">
    <property type="entry name" value="RasGAP"/>
    <property type="match status" value="1"/>
</dbReference>
<dbReference type="Pfam" id="PF00616">
    <property type="entry name" value="RasGAP"/>
    <property type="match status" value="1"/>
</dbReference>
<dbReference type="SUPFAM" id="SSF48350">
    <property type="entry name" value="GTPase activation domain, GAP"/>
    <property type="match status" value="1"/>
</dbReference>
<evidence type="ECO:0000313" key="6">
    <source>
        <dbReference type="EMBL" id="KAK3082989.1"/>
    </source>
</evidence>
<feature type="compositionally biased region" description="Polar residues" evidence="3">
    <location>
        <begin position="1233"/>
        <end position="1251"/>
    </location>
</feature>
<dbReference type="Pfam" id="PF12004">
    <property type="entry name" value="DAB2P_C"/>
    <property type="match status" value="1"/>
</dbReference>
<evidence type="ECO:0000256" key="2">
    <source>
        <dbReference type="SAM" id="Coils"/>
    </source>
</evidence>
<dbReference type="PROSITE" id="PS50018">
    <property type="entry name" value="RAS_GTPASE_ACTIV_2"/>
    <property type="match status" value="1"/>
</dbReference>
<evidence type="ECO:0000256" key="3">
    <source>
        <dbReference type="SAM" id="MobiDB-lite"/>
    </source>
</evidence>
<gene>
    <name evidence="6" type="ORF">FSP39_010960</name>
</gene>
<dbReference type="InterPro" id="IPR008936">
    <property type="entry name" value="Rho_GTPase_activation_prot"/>
</dbReference>
<proteinExistence type="predicted"/>
<dbReference type="PROSITE" id="PS50878">
    <property type="entry name" value="RT_POL"/>
    <property type="match status" value="1"/>
</dbReference>
<comment type="caution">
    <text evidence="6">The sequence shown here is derived from an EMBL/GenBank/DDBJ whole genome shotgun (WGS) entry which is preliminary data.</text>
</comment>
<dbReference type="CDD" id="cd01650">
    <property type="entry name" value="RT_nLTR_like"/>
    <property type="match status" value="1"/>
</dbReference>
<dbReference type="GO" id="GO:0005096">
    <property type="term" value="F:GTPase activator activity"/>
    <property type="evidence" value="ECO:0007669"/>
    <property type="project" value="UniProtKB-KW"/>
</dbReference>
<protein>
    <recommendedName>
        <fullName evidence="8">Ras-GAP domain-containing protein</fullName>
    </recommendedName>
</protein>